<dbReference type="RefSeq" id="WP_099166076.1">
    <property type="nucleotide sequence ID" value="NZ_JAJGZU010000002.1"/>
</dbReference>
<evidence type="ECO:0000313" key="1">
    <source>
        <dbReference type="EMBL" id="TKG01338.1"/>
    </source>
</evidence>
<proteinExistence type="predicted"/>
<dbReference type="Proteomes" id="UP000305840">
    <property type="component" value="Unassembled WGS sequence"/>
</dbReference>
<organism evidence="1 2">
    <name type="scientific">Vibrio lentus</name>
    <dbReference type="NCBI Taxonomy" id="136468"/>
    <lineage>
        <taxon>Bacteria</taxon>
        <taxon>Pseudomonadati</taxon>
        <taxon>Pseudomonadota</taxon>
        <taxon>Gammaproteobacteria</taxon>
        <taxon>Vibrionales</taxon>
        <taxon>Vibrionaceae</taxon>
        <taxon>Vibrio</taxon>
    </lineage>
</organism>
<reference evidence="1 2" key="1">
    <citation type="submission" date="2019-04" db="EMBL/GenBank/DDBJ databases">
        <title>A reverse ecology approach based on a biological definition of microbial populations.</title>
        <authorList>
            <person name="Arevalo P."/>
            <person name="Vaninsberghe D."/>
            <person name="Elsherbini J."/>
            <person name="Gore J."/>
            <person name="Polz M."/>
        </authorList>
    </citation>
    <scope>NUCLEOTIDE SEQUENCE [LARGE SCALE GENOMIC DNA]</scope>
    <source>
        <strain evidence="1 2">10N.222.48.A1</strain>
    </source>
</reference>
<comment type="caution">
    <text evidence="1">The sequence shown here is derived from an EMBL/GenBank/DDBJ whole genome shotgun (WGS) entry which is preliminary data.</text>
</comment>
<protein>
    <submittedName>
        <fullName evidence="1">Ypar14, super integron cassette</fullName>
    </submittedName>
</protein>
<accession>A0A4V5RAH7</accession>
<sequence>MLVWDEIDVLAVLEVVPEQEIDENWYKYTVEKAGIQLSITVYQYDGDVRFELINCHNQSTLFSMQLIDCKGVIRKQDSTGEYLEFAPAKCFGSRYDGISSIPYGVRVSVNPNINISLYG</sequence>
<evidence type="ECO:0000313" key="2">
    <source>
        <dbReference type="Proteomes" id="UP000305840"/>
    </source>
</evidence>
<gene>
    <name evidence="1" type="ORF">FCV91_23725</name>
</gene>
<dbReference type="EMBL" id="SYVO01000123">
    <property type="protein sequence ID" value="TKG01338.1"/>
    <property type="molecule type" value="Genomic_DNA"/>
</dbReference>
<name>A0A4V5RAH7_9VIBR</name>
<dbReference type="AlphaFoldDB" id="A0A4V5RAH7"/>